<dbReference type="OrthoDB" id="4131546at2"/>
<protein>
    <submittedName>
        <fullName evidence="6">LysR family transcriptional regulator</fullName>
    </submittedName>
</protein>
<accession>A0A3A4ASR5</accession>
<evidence type="ECO:0000259" key="5">
    <source>
        <dbReference type="PROSITE" id="PS50931"/>
    </source>
</evidence>
<dbReference type="Gene3D" id="3.40.190.10">
    <property type="entry name" value="Periplasmic binding protein-like II"/>
    <property type="match status" value="2"/>
</dbReference>
<organism evidence="6 7">
    <name type="scientific">Bailinhaonella thermotolerans</name>
    <dbReference type="NCBI Taxonomy" id="1070861"/>
    <lineage>
        <taxon>Bacteria</taxon>
        <taxon>Bacillati</taxon>
        <taxon>Actinomycetota</taxon>
        <taxon>Actinomycetes</taxon>
        <taxon>Streptosporangiales</taxon>
        <taxon>Streptosporangiaceae</taxon>
        <taxon>Bailinhaonella</taxon>
    </lineage>
</organism>
<dbReference type="PANTHER" id="PTHR30346">
    <property type="entry name" value="TRANSCRIPTIONAL DUAL REGULATOR HCAR-RELATED"/>
    <property type="match status" value="1"/>
</dbReference>
<keyword evidence="4" id="KW-0804">Transcription</keyword>
<dbReference type="SUPFAM" id="SSF53850">
    <property type="entry name" value="Periplasmic binding protein-like II"/>
    <property type="match status" value="1"/>
</dbReference>
<evidence type="ECO:0000313" key="6">
    <source>
        <dbReference type="EMBL" id="RJL22517.1"/>
    </source>
</evidence>
<sequence>MLDLYRLKALHAVATYGSVGAAAEALMVTPSAVSQQLAKLERETGGPLLERNGRGVRLTDSAHVLVEHAERILALVETAEADVEALRGAVVGRLSIGAFPTAARGLLPGAVRGLNREHPELSVLMYEREPDITLREVSRGELDLAVVHDWLNHPMAIPEGLSRAVLFDDRADVALPADHPLAGRDSLDFADLKSERWISTSPNTICHEWLVFTLRAHGAEPEITCMVDEYATQLALVAAGLGCTVLPRLGRGDLPEGVRVVPVTPQPTRRVYALWRTETTRRPAVRAAVEALRAACLASA</sequence>
<dbReference type="Pfam" id="PF03466">
    <property type="entry name" value="LysR_substrate"/>
    <property type="match status" value="1"/>
</dbReference>
<dbReference type="Proteomes" id="UP000265768">
    <property type="component" value="Unassembled WGS sequence"/>
</dbReference>
<name>A0A3A4ASR5_9ACTN</name>
<comment type="similarity">
    <text evidence="1">Belongs to the LysR transcriptional regulatory family.</text>
</comment>
<dbReference type="CDD" id="cd08423">
    <property type="entry name" value="PBP2_LTTR_like_6"/>
    <property type="match status" value="1"/>
</dbReference>
<dbReference type="InterPro" id="IPR036388">
    <property type="entry name" value="WH-like_DNA-bd_sf"/>
</dbReference>
<evidence type="ECO:0000256" key="2">
    <source>
        <dbReference type="ARBA" id="ARBA00023015"/>
    </source>
</evidence>
<dbReference type="AlphaFoldDB" id="A0A3A4ASR5"/>
<dbReference type="InterPro" id="IPR036390">
    <property type="entry name" value="WH_DNA-bd_sf"/>
</dbReference>
<dbReference type="RefSeq" id="WP_119930975.1">
    <property type="nucleotide sequence ID" value="NZ_QZEY01000022.1"/>
</dbReference>
<dbReference type="Gene3D" id="1.10.10.10">
    <property type="entry name" value="Winged helix-like DNA-binding domain superfamily/Winged helix DNA-binding domain"/>
    <property type="match status" value="1"/>
</dbReference>
<reference evidence="6 7" key="1">
    <citation type="submission" date="2018-09" db="EMBL/GenBank/DDBJ databases">
        <title>YIM 75507 draft genome.</title>
        <authorList>
            <person name="Tang S."/>
            <person name="Feng Y."/>
        </authorList>
    </citation>
    <scope>NUCLEOTIDE SEQUENCE [LARGE SCALE GENOMIC DNA]</scope>
    <source>
        <strain evidence="6 7">YIM 75507</strain>
    </source>
</reference>
<dbReference type="PROSITE" id="PS50931">
    <property type="entry name" value="HTH_LYSR"/>
    <property type="match status" value="1"/>
</dbReference>
<dbReference type="InterPro" id="IPR005119">
    <property type="entry name" value="LysR_subst-bd"/>
</dbReference>
<dbReference type="GO" id="GO:0003700">
    <property type="term" value="F:DNA-binding transcription factor activity"/>
    <property type="evidence" value="ECO:0007669"/>
    <property type="project" value="InterPro"/>
</dbReference>
<keyword evidence="7" id="KW-1185">Reference proteome</keyword>
<evidence type="ECO:0000313" key="7">
    <source>
        <dbReference type="Proteomes" id="UP000265768"/>
    </source>
</evidence>
<feature type="domain" description="HTH lysR-type" evidence="5">
    <location>
        <begin position="2"/>
        <end position="59"/>
    </location>
</feature>
<dbReference type="EMBL" id="QZEY01000022">
    <property type="protein sequence ID" value="RJL22517.1"/>
    <property type="molecule type" value="Genomic_DNA"/>
</dbReference>
<dbReference type="InterPro" id="IPR000847">
    <property type="entry name" value="LysR_HTH_N"/>
</dbReference>
<dbReference type="Pfam" id="PF00126">
    <property type="entry name" value="HTH_1"/>
    <property type="match status" value="1"/>
</dbReference>
<dbReference type="SUPFAM" id="SSF46785">
    <property type="entry name" value="Winged helix' DNA-binding domain"/>
    <property type="match status" value="1"/>
</dbReference>
<dbReference type="FunFam" id="1.10.10.10:FF:000001">
    <property type="entry name" value="LysR family transcriptional regulator"/>
    <property type="match status" value="1"/>
</dbReference>
<proteinExistence type="inferred from homology"/>
<dbReference type="GO" id="GO:0003677">
    <property type="term" value="F:DNA binding"/>
    <property type="evidence" value="ECO:0007669"/>
    <property type="project" value="UniProtKB-KW"/>
</dbReference>
<evidence type="ECO:0000256" key="3">
    <source>
        <dbReference type="ARBA" id="ARBA00023125"/>
    </source>
</evidence>
<dbReference type="PANTHER" id="PTHR30346:SF29">
    <property type="entry name" value="LYSR SUBSTRATE-BINDING"/>
    <property type="match status" value="1"/>
</dbReference>
<evidence type="ECO:0000256" key="4">
    <source>
        <dbReference type="ARBA" id="ARBA00023163"/>
    </source>
</evidence>
<keyword evidence="3" id="KW-0238">DNA-binding</keyword>
<dbReference type="GO" id="GO:0032993">
    <property type="term" value="C:protein-DNA complex"/>
    <property type="evidence" value="ECO:0007669"/>
    <property type="project" value="TreeGrafter"/>
</dbReference>
<evidence type="ECO:0000256" key="1">
    <source>
        <dbReference type="ARBA" id="ARBA00009437"/>
    </source>
</evidence>
<comment type="caution">
    <text evidence="6">The sequence shown here is derived from an EMBL/GenBank/DDBJ whole genome shotgun (WGS) entry which is preliminary data.</text>
</comment>
<gene>
    <name evidence="6" type="ORF">D5H75_35455</name>
</gene>
<keyword evidence="2" id="KW-0805">Transcription regulation</keyword>